<feature type="compositionally biased region" description="Polar residues" evidence="1">
    <location>
        <begin position="19"/>
        <end position="40"/>
    </location>
</feature>
<comment type="caution">
    <text evidence="3">The sequence shown here is derived from an EMBL/GenBank/DDBJ whole genome shotgun (WGS) entry which is preliminary data.</text>
</comment>
<keyword evidence="4" id="KW-1185">Reference proteome</keyword>
<proteinExistence type="predicted"/>
<name>A0ABD1TYJ1_9LAMI</name>
<sequence>MMARLNVAQNDQRNKQVDGASSGTEVHNTNFGHRSNSNQRGLGEGKAYTKLTKINFLFFEGDNLSEWVRKSNKYFQLHQVPEELIVGMAEMYLKDRADIWFHGFVASNPNA</sequence>
<dbReference type="EMBL" id="JBFOLK010000004">
    <property type="protein sequence ID" value="KAL2517798.1"/>
    <property type="molecule type" value="Genomic_DNA"/>
</dbReference>
<evidence type="ECO:0000313" key="2">
    <source>
        <dbReference type="EMBL" id="KAL2455652.1"/>
    </source>
</evidence>
<dbReference type="AlphaFoldDB" id="A0ABD1TYJ1"/>
<evidence type="ECO:0000256" key="1">
    <source>
        <dbReference type="SAM" id="MobiDB-lite"/>
    </source>
</evidence>
<feature type="region of interest" description="Disordered" evidence="1">
    <location>
        <begin position="1"/>
        <end position="44"/>
    </location>
</feature>
<accession>A0ABD1TYJ1</accession>
<protein>
    <recommendedName>
        <fullName evidence="5">Retrotransposon gag domain-containing protein</fullName>
    </recommendedName>
</protein>
<dbReference type="Proteomes" id="UP001604336">
    <property type="component" value="Unassembled WGS sequence"/>
</dbReference>
<evidence type="ECO:0000313" key="3">
    <source>
        <dbReference type="EMBL" id="KAL2517798.1"/>
    </source>
</evidence>
<reference evidence="3" key="1">
    <citation type="submission" date="2024-07" db="EMBL/GenBank/DDBJ databases">
        <title>Two chromosome-level genome assemblies of Korean endemic species Abeliophyllum distichum and Forsythia ovata (Oleaceae).</title>
        <authorList>
            <person name="Mun J.H."/>
        </authorList>
    </citation>
    <scope>NUCLEOTIDE SEQUENCE</scope>
    <source>
        <strain evidence="3">KNKB198505000391</strain>
        <tissue evidence="3">Leaf</tissue>
    </source>
</reference>
<reference evidence="4" key="2">
    <citation type="submission" date="2024-07" db="EMBL/GenBank/DDBJ databases">
        <title>Two chromosome-level genome assemblies of Korean endemic species Abeliophyllum distichum and Forsythia ovata (Oleaceae).</title>
        <authorList>
            <person name="Jang H."/>
        </authorList>
    </citation>
    <scope>NUCLEOTIDE SEQUENCE [LARGE SCALE GENOMIC DNA]</scope>
</reference>
<dbReference type="EMBL" id="JBFOLK010000169">
    <property type="protein sequence ID" value="KAL2455652.1"/>
    <property type="molecule type" value="Genomic_DNA"/>
</dbReference>
<gene>
    <name evidence="3" type="ORF">Adt_14045</name>
    <name evidence="2" type="ORF">Adt_47178</name>
</gene>
<evidence type="ECO:0008006" key="5">
    <source>
        <dbReference type="Google" id="ProtNLM"/>
    </source>
</evidence>
<organism evidence="3 4">
    <name type="scientific">Abeliophyllum distichum</name>
    <dbReference type="NCBI Taxonomy" id="126358"/>
    <lineage>
        <taxon>Eukaryota</taxon>
        <taxon>Viridiplantae</taxon>
        <taxon>Streptophyta</taxon>
        <taxon>Embryophyta</taxon>
        <taxon>Tracheophyta</taxon>
        <taxon>Spermatophyta</taxon>
        <taxon>Magnoliopsida</taxon>
        <taxon>eudicotyledons</taxon>
        <taxon>Gunneridae</taxon>
        <taxon>Pentapetalae</taxon>
        <taxon>asterids</taxon>
        <taxon>lamiids</taxon>
        <taxon>Lamiales</taxon>
        <taxon>Oleaceae</taxon>
        <taxon>Forsythieae</taxon>
        <taxon>Abeliophyllum</taxon>
    </lineage>
</organism>
<evidence type="ECO:0000313" key="4">
    <source>
        <dbReference type="Proteomes" id="UP001604336"/>
    </source>
</evidence>